<evidence type="ECO:0000313" key="8">
    <source>
        <dbReference type="EMBL" id="MDA0159975.1"/>
    </source>
</evidence>
<dbReference type="InterPro" id="IPR019999">
    <property type="entry name" value="Anth_synth_I-like"/>
</dbReference>
<evidence type="ECO:0000259" key="5">
    <source>
        <dbReference type="Pfam" id="PF00117"/>
    </source>
</evidence>
<sequence length="683" mass="74099">MRTLLIDNHDSFTFNLFHLLGEVNGDEPIVVRNDELTWQELAALRPDNIVISPGPGRPERARDVGVSTAALEHAQVPVLGVCLGHQALAHVSGGTIRHAPEVMHGRTSAIHHDGLGLFAGMPQGFDAVRYHSLVVGIVPADLRVTAWTLDHVVMGLEHRARPLWGVQFHPESICTEHGRTLARNFRDLTHARRRAPRPVPRHTRRPASAVRIHHRTLERWCDPESAFVALYGGREHAVWLDSSLAEPGLARFSFMGAPEGPLGQVVRYDVATGELTVQRAGKLVRSHEHVLDYCERELARLRADAPELPLNFTGGFAGYLGYELKGGEGVHRSALPDAALVFCDRLIAFDHERRRVHLLALAAGDGEAAARAWLASTERELLDAPDAPPPTPPTAGALSFTPREDRDTYLANIDACLHEIFEGETYEVCLTTELYSDGAIDALAAYRALRARNPAPYAALLRLGDVSVLSSSPERFLRVDRERSVESKPIKGTARRGLYPTEDAYRAAALRADEKSRAENLMIVDLVRNDLGRVCELGSVEVPALMAVESYATVHQLVTTVRGRLREDASAIDCIRAAFPGGSMTGAPKQRTLEIIDRLEAGPRGVYSGVLGFLSVNGTADLSIVIRTLVASPDGLRIGSGGAIVAGSDPDDEHDEMLLKARAVLEAVGGTLAAGPQLAGATH</sequence>
<dbReference type="InterPro" id="IPR006221">
    <property type="entry name" value="TrpG/PapA_dom"/>
</dbReference>
<dbReference type="EMBL" id="JAPDOD010000004">
    <property type="protein sequence ID" value="MDA0159975.1"/>
    <property type="molecule type" value="Genomic_DNA"/>
</dbReference>
<dbReference type="GO" id="GO:0009396">
    <property type="term" value="P:folic acid-containing compound biosynthetic process"/>
    <property type="evidence" value="ECO:0007669"/>
    <property type="project" value="InterPro"/>
</dbReference>
<evidence type="ECO:0000256" key="4">
    <source>
        <dbReference type="ARBA" id="ARBA00022962"/>
    </source>
</evidence>
<dbReference type="PRINTS" id="PR00097">
    <property type="entry name" value="ANTSNTHASEII"/>
</dbReference>
<evidence type="ECO:0000259" key="7">
    <source>
        <dbReference type="Pfam" id="PF04715"/>
    </source>
</evidence>
<dbReference type="Pfam" id="PF04715">
    <property type="entry name" value="Anth_synt_I_N"/>
    <property type="match status" value="1"/>
</dbReference>
<feature type="domain" description="Glutamine amidotransferase" evidence="5">
    <location>
        <begin position="4"/>
        <end position="185"/>
    </location>
</feature>
<protein>
    <recommendedName>
        <fullName evidence="2">aminodeoxychorismate synthase</fullName>
        <ecNumber evidence="2">2.6.1.85</ecNumber>
    </recommendedName>
</protein>
<evidence type="ECO:0000256" key="2">
    <source>
        <dbReference type="ARBA" id="ARBA00013139"/>
    </source>
</evidence>
<evidence type="ECO:0000259" key="6">
    <source>
        <dbReference type="Pfam" id="PF00425"/>
    </source>
</evidence>
<dbReference type="InterPro" id="IPR006805">
    <property type="entry name" value="Anth_synth_I_N"/>
</dbReference>
<dbReference type="InterPro" id="IPR017926">
    <property type="entry name" value="GATASE"/>
</dbReference>
<name>A0A9X3RYR2_9ACTN</name>
<dbReference type="Proteomes" id="UP001149140">
    <property type="component" value="Unassembled WGS sequence"/>
</dbReference>
<dbReference type="PANTHER" id="PTHR11236">
    <property type="entry name" value="AMINOBENZOATE/ANTHRANILATE SYNTHASE"/>
    <property type="match status" value="1"/>
</dbReference>
<dbReference type="InterPro" id="IPR005801">
    <property type="entry name" value="ADC_synthase"/>
</dbReference>
<dbReference type="PANTHER" id="PTHR11236:SF18">
    <property type="entry name" value="AMINODEOXYCHORISMATE SYNTHASE"/>
    <property type="match status" value="1"/>
</dbReference>
<dbReference type="EC" id="2.6.1.85" evidence="2"/>
<accession>A0A9X3RYR2</accession>
<comment type="caution">
    <text evidence="8">The sequence shown here is derived from an EMBL/GenBank/DDBJ whole genome shotgun (WGS) entry which is preliminary data.</text>
</comment>
<dbReference type="Gene3D" id="3.60.120.10">
    <property type="entry name" value="Anthranilate synthase"/>
    <property type="match status" value="1"/>
</dbReference>
<keyword evidence="9" id="KW-1185">Reference proteome</keyword>
<dbReference type="RefSeq" id="WP_270038744.1">
    <property type="nucleotide sequence ID" value="NZ_JAPDOD010000004.1"/>
</dbReference>
<feature type="domain" description="Anthranilate synthase component I N-terminal" evidence="7">
    <location>
        <begin position="220"/>
        <end position="358"/>
    </location>
</feature>
<dbReference type="PRINTS" id="PR00096">
    <property type="entry name" value="GATASE"/>
</dbReference>
<dbReference type="InterPro" id="IPR005802">
    <property type="entry name" value="ADC_synth_comp_1"/>
</dbReference>
<dbReference type="InterPro" id="IPR029062">
    <property type="entry name" value="Class_I_gatase-like"/>
</dbReference>
<keyword evidence="4" id="KW-0315">Glutamine amidotransferase</keyword>
<dbReference type="InterPro" id="IPR015890">
    <property type="entry name" value="Chorismate_C"/>
</dbReference>
<dbReference type="NCBIfam" id="TIGR00553">
    <property type="entry name" value="pabB"/>
    <property type="match status" value="1"/>
</dbReference>
<dbReference type="GO" id="GO:0046820">
    <property type="term" value="F:4-amino-4-deoxychorismate synthase activity"/>
    <property type="evidence" value="ECO:0007669"/>
    <property type="project" value="UniProtKB-EC"/>
</dbReference>
<gene>
    <name evidence="8" type="primary">pabB</name>
    <name evidence="8" type="ORF">OM076_06865</name>
</gene>
<reference evidence="8" key="1">
    <citation type="submission" date="2022-10" db="EMBL/GenBank/DDBJ databases">
        <title>The WGS of Solirubrobacter ginsenosidimutans DSM 21036.</title>
        <authorList>
            <person name="Jiang Z."/>
        </authorList>
    </citation>
    <scope>NUCLEOTIDE SEQUENCE</scope>
    <source>
        <strain evidence="8">DSM 21036</strain>
    </source>
</reference>
<comment type="similarity">
    <text evidence="1">In the C-terminal section; belongs to the anthranilate synthase component I family.</text>
</comment>
<dbReference type="CDD" id="cd01743">
    <property type="entry name" value="GATase1_Anthranilate_Synthase"/>
    <property type="match status" value="1"/>
</dbReference>
<keyword evidence="3 8" id="KW-0808">Transferase</keyword>
<evidence type="ECO:0000256" key="3">
    <source>
        <dbReference type="ARBA" id="ARBA00022679"/>
    </source>
</evidence>
<organism evidence="8 9">
    <name type="scientific">Solirubrobacter ginsenosidimutans</name>
    <dbReference type="NCBI Taxonomy" id="490573"/>
    <lineage>
        <taxon>Bacteria</taxon>
        <taxon>Bacillati</taxon>
        <taxon>Actinomycetota</taxon>
        <taxon>Thermoleophilia</taxon>
        <taxon>Solirubrobacterales</taxon>
        <taxon>Solirubrobacteraceae</taxon>
        <taxon>Solirubrobacter</taxon>
    </lineage>
</organism>
<dbReference type="SUPFAM" id="SSF56322">
    <property type="entry name" value="ADC synthase"/>
    <property type="match status" value="1"/>
</dbReference>
<dbReference type="Gene3D" id="3.40.50.880">
    <property type="match status" value="1"/>
</dbReference>
<dbReference type="Pfam" id="PF00425">
    <property type="entry name" value="Chorismate_bind"/>
    <property type="match status" value="1"/>
</dbReference>
<proteinExistence type="inferred from homology"/>
<feature type="domain" description="Chorismate-utilising enzyme C-terminal" evidence="6">
    <location>
        <begin position="406"/>
        <end position="660"/>
    </location>
</feature>
<dbReference type="FunFam" id="3.40.50.880:FF:000003">
    <property type="entry name" value="Anthranilate synthase component II"/>
    <property type="match status" value="1"/>
</dbReference>
<dbReference type="GO" id="GO:0000162">
    <property type="term" value="P:L-tryptophan biosynthetic process"/>
    <property type="evidence" value="ECO:0007669"/>
    <property type="project" value="TreeGrafter"/>
</dbReference>
<dbReference type="PRINTS" id="PR00099">
    <property type="entry name" value="CPSGATASE"/>
</dbReference>
<dbReference type="GO" id="GO:0008153">
    <property type="term" value="P:4-aminobenzoate biosynthetic process"/>
    <property type="evidence" value="ECO:0007669"/>
    <property type="project" value="TreeGrafter"/>
</dbReference>
<dbReference type="GO" id="GO:0005737">
    <property type="term" value="C:cytoplasm"/>
    <property type="evidence" value="ECO:0007669"/>
    <property type="project" value="TreeGrafter"/>
</dbReference>
<evidence type="ECO:0000313" key="9">
    <source>
        <dbReference type="Proteomes" id="UP001149140"/>
    </source>
</evidence>
<dbReference type="AlphaFoldDB" id="A0A9X3RYR2"/>
<keyword evidence="8" id="KW-0032">Aminotransferase</keyword>
<dbReference type="Pfam" id="PF00117">
    <property type="entry name" value="GATase"/>
    <property type="match status" value="1"/>
</dbReference>
<dbReference type="PROSITE" id="PS51273">
    <property type="entry name" value="GATASE_TYPE_1"/>
    <property type="match status" value="1"/>
</dbReference>
<dbReference type="NCBIfam" id="TIGR00566">
    <property type="entry name" value="trpG_papA"/>
    <property type="match status" value="1"/>
</dbReference>
<evidence type="ECO:0000256" key="1">
    <source>
        <dbReference type="ARBA" id="ARBA00005970"/>
    </source>
</evidence>
<dbReference type="SUPFAM" id="SSF52317">
    <property type="entry name" value="Class I glutamine amidotransferase-like"/>
    <property type="match status" value="1"/>
</dbReference>